<evidence type="ECO:0000313" key="4">
    <source>
        <dbReference type="Proteomes" id="UP000007875"/>
    </source>
</evidence>
<evidence type="ECO:0000256" key="2">
    <source>
        <dbReference type="SAM" id="Phobius"/>
    </source>
</evidence>
<feature type="compositionally biased region" description="Polar residues" evidence="1">
    <location>
        <begin position="232"/>
        <end position="255"/>
    </location>
</feature>
<feature type="compositionally biased region" description="Polar residues" evidence="1">
    <location>
        <begin position="264"/>
        <end position="274"/>
    </location>
</feature>
<feature type="region of interest" description="Disordered" evidence="1">
    <location>
        <begin position="232"/>
        <end position="368"/>
    </location>
</feature>
<dbReference type="HOGENOM" id="CLU_752185_0_0_1"/>
<keyword evidence="2" id="KW-0472">Membrane</keyword>
<accession>H2Z185</accession>
<dbReference type="AlphaFoldDB" id="H2Z185"/>
<dbReference type="Proteomes" id="UP000007875">
    <property type="component" value="Unassembled WGS sequence"/>
</dbReference>
<reference evidence="3" key="2">
    <citation type="submission" date="2025-08" db="UniProtKB">
        <authorList>
            <consortium name="Ensembl"/>
        </authorList>
    </citation>
    <scope>IDENTIFICATION</scope>
</reference>
<name>H2Z185_CIOSA</name>
<feature type="transmembrane region" description="Helical" evidence="2">
    <location>
        <begin position="69"/>
        <end position="93"/>
    </location>
</feature>
<feature type="compositionally biased region" description="Basic and acidic residues" evidence="1">
    <location>
        <begin position="346"/>
        <end position="359"/>
    </location>
</feature>
<feature type="compositionally biased region" description="Polar residues" evidence="1">
    <location>
        <begin position="179"/>
        <end position="197"/>
    </location>
</feature>
<evidence type="ECO:0000313" key="3">
    <source>
        <dbReference type="Ensembl" id="ENSCSAVP00000011347.1"/>
    </source>
</evidence>
<reference evidence="4" key="1">
    <citation type="submission" date="2003-08" db="EMBL/GenBank/DDBJ databases">
        <authorList>
            <person name="Birren B."/>
            <person name="Nusbaum C."/>
            <person name="Abebe A."/>
            <person name="Abouelleil A."/>
            <person name="Adekoya E."/>
            <person name="Ait-zahra M."/>
            <person name="Allen N."/>
            <person name="Allen T."/>
            <person name="An P."/>
            <person name="Anderson M."/>
            <person name="Anderson S."/>
            <person name="Arachchi H."/>
            <person name="Armbruster J."/>
            <person name="Bachantsang P."/>
            <person name="Baldwin J."/>
            <person name="Barry A."/>
            <person name="Bayul T."/>
            <person name="Blitshsteyn B."/>
            <person name="Bloom T."/>
            <person name="Blye J."/>
            <person name="Boguslavskiy L."/>
            <person name="Borowsky M."/>
            <person name="Boukhgalter B."/>
            <person name="Brunache A."/>
            <person name="Butler J."/>
            <person name="Calixte N."/>
            <person name="Calvo S."/>
            <person name="Camarata J."/>
            <person name="Campo K."/>
            <person name="Chang J."/>
            <person name="Cheshatsang Y."/>
            <person name="Citroen M."/>
            <person name="Collymore A."/>
            <person name="Considine T."/>
            <person name="Cook A."/>
            <person name="Cooke P."/>
            <person name="Corum B."/>
            <person name="Cuomo C."/>
            <person name="David R."/>
            <person name="Dawoe T."/>
            <person name="Degray S."/>
            <person name="Dodge S."/>
            <person name="Dooley K."/>
            <person name="Dorje P."/>
            <person name="Dorjee K."/>
            <person name="Dorris L."/>
            <person name="Duffey N."/>
            <person name="Dupes A."/>
            <person name="Elkins T."/>
            <person name="Engels R."/>
            <person name="Erickson J."/>
            <person name="Farina A."/>
            <person name="Faro S."/>
            <person name="Ferreira P."/>
            <person name="Fischer H."/>
            <person name="Fitzgerald M."/>
            <person name="Foley K."/>
            <person name="Gage D."/>
            <person name="Galagan J."/>
            <person name="Gearin G."/>
            <person name="Gnerre S."/>
            <person name="Gnirke A."/>
            <person name="Goyette A."/>
            <person name="Graham J."/>
            <person name="Grandbois E."/>
            <person name="Gyaltsen K."/>
            <person name="Hafez N."/>
            <person name="Hagopian D."/>
            <person name="Hagos B."/>
            <person name="Hall J."/>
            <person name="Hatcher B."/>
            <person name="Heller A."/>
            <person name="Higgins H."/>
            <person name="Honan T."/>
            <person name="Horn A."/>
            <person name="Houde N."/>
            <person name="Hughes L."/>
            <person name="Hulme W."/>
            <person name="Husby E."/>
            <person name="Iliev I."/>
            <person name="Jaffe D."/>
            <person name="Jones C."/>
            <person name="Kamal M."/>
            <person name="Kamat A."/>
            <person name="Kamvysselis M."/>
            <person name="Karlsson E."/>
            <person name="Kells C."/>
            <person name="Kieu A."/>
            <person name="Kisner P."/>
            <person name="Kodira C."/>
            <person name="Kulbokas E."/>
            <person name="Labutti K."/>
            <person name="Lama D."/>
            <person name="Landers T."/>
            <person name="Leger J."/>
            <person name="Levine S."/>
            <person name="Lewis D."/>
            <person name="Lewis T."/>
            <person name="Lindblad-toh K."/>
            <person name="Liu X."/>
            <person name="Lokyitsang T."/>
            <person name="Lokyitsang Y."/>
            <person name="Lucien O."/>
            <person name="Lui A."/>
            <person name="Ma L.J."/>
            <person name="Mabbitt R."/>
            <person name="Macdonald J."/>
            <person name="Maclean C."/>
            <person name="Major J."/>
            <person name="Manning J."/>
            <person name="Marabella R."/>
            <person name="Maru K."/>
            <person name="Matthews C."/>
            <person name="Mauceli E."/>
            <person name="Mccarthy M."/>
            <person name="Mcdonough S."/>
            <person name="Mcghee T."/>
            <person name="Meldrim J."/>
            <person name="Meneus L."/>
            <person name="Mesirov J."/>
            <person name="Mihalev A."/>
            <person name="Mihova T."/>
            <person name="Mikkelsen T."/>
            <person name="Mlenga V."/>
            <person name="Moru K."/>
            <person name="Mozes J."/>
            <person name="Mulrain L."/>
            <person name="Munson G."/>
            <person name="Naylor J."/>
            <person name="Newes C."/>
            <person name="Nguyen C."/>
            <person name="Nguyen N."/>
            <person name="Nguyen T."/>
            <person name="Nicol R."/>
            <person name="Nielsen C."/>
            <person name="Nizzari M."/>
            <person name="Norbu C."/>
            <person name="Norbu N."/>
            <person name="O'donnell P."/>
            <person name="Okoawo O."/>
            <person name="O'leary S."/>
            <person name="Omotosho B."/>
            <person name="O'neill K."/>
            <person name="Osman S."/>
            <person name="Parker S."/>
            <person name="Perrin D."/>
            <person name="Phunkhang P."/>
            <person name="Piqani B."/>
            <person name="Purcell S."/>
            <person name="Rachupka T."/>
            <person name="Ramasamy U."/>
            <person name="Rameau R."/>
            <person name="Ray V."/>
            <person name="Raymond C."/>
            <person name="Retta R."/>
            <person name="Richardson S."/>
            <person name="Rise C."/>
            <person name="Rodriguez J."/>
            <person name="Rogers J."/>
            <person name="Rogov P."/>
            <person name="Rutman M."/>
            <person name="Schupbach R."/>
            <person name="Seaman C."/>
            <person name="Settipalli S."/>
            <person name="Sharpe T."/>
            <person name="Sheridan J."/>
            <person name="Sherpa N."/>
            <person name="Shi J."/>
            <person name="Smirnov S."/>
            <person name="Smith C."/>
            <person name="Sougnez C."/>
            <person name="Spencer B."/>
            <person name="Stalker J."/>
            <person name="Stange-thomann N."/>
            <person name="Stavropoulos S."/>
            <person name="Stetson K."/>
            <person name="Stone C."/>
            <person name="Stone S."/>
            <person name="Stubbs M."/>
            <person name="Talamas J."/>
            <person name="Tchuinga P."/>
            <person name="Tenzing P."/>
            <person name="Tesfaye S."/>
            <person name="Theodore J."/>
            <person name="Thoulutsang Y."/>
            <person name="Topham K."/>
            <person name="Towey S."/>
            <person name="Tsamla T."/>
            <person name="Tsomo N."/>
            <person name="Vallee D."/>
            <person name="Vassiliev H."/>
            <person name="Venkataraman V."/>
            <person name="Vinson J."/>
            <person name="Vo A."/>
            <person name="Wade C."/>
            <person name="Wang S."/>
            <person name="Wangchuk T."/>
            <person name="Wangdi T."/>
            <person name="Whittaker C."/>
            <person name="Wilkinson J."/>
            <person name="Wu Y."/>
            <person name="Wyman D."/>
            <person name="Yadav S."/>
            <person name="Yang S."/>
            <person name="Yang X."/>
            <person name="Yeager S."/>
            <person name="Yee E."/>
            <person name="Young G."/>
            <person name="Zainoun J."/>
            <person name="Zembeck L."/>
            <person name="Zimmer A."/>
            <person name="Zody M."/>
            <person name="Lander E."/>
        </authorList>
    </citation>
    <scope>NUCLEOTIDE SEQUENCE [LARGE SCALE GENOMIC DNA]</scope>
</reference>
<dbReference type="Ensembl" id="ENSCSAVT00000011480.1">
    <property type="protein sequence ID" value="ENSCSAVP00000011347.1"/>
    <property type="gene ID" value="ENSCSAVG00000006640.1"/>
</dbReference>
<evidence type="ECO:0000256" key="1">
    <source>
        <dbReference type="SAM" id="MobiDB-lite"/>
    </source>
</evidence>
<sequence length="368" mass="41168">MKTIGWGIVQVPLLSHYRVCFCLKRNLVESVGGTGWKLFIQSALRLLLLSMWGMTKIDYSLPQTDEKIVGIYIELAILSLQIVDGLAAILSSWFENLYLLYPSLVVIPVCFLVDFLIKATCYGQLFLWPQVTAFGVFSLVEFWLRYLGLIYCWLALISFVYSSRGKKNPFEREAKDSAGNPTSRASSLKSPFSRSSTLSKRGRHSFLLRSRPSATNDVVIADDGRSTLLQDSYTSSEVSSEQLQTSTPQKSNLANPGSRDRNSSRGSKTTTAKSVSIDERSLRRPSETAVPATRIKRTGGFVPPLLREQTVEDDEHLKEKSEKSAPVLPSQPPVGNLYKSSKKGKKDSSVLDKKNDLNRYKTQQSFMV</sequence>
<keyword evidence="2" id="KW-1133">Transmembrane helix</keyword>
<organism evidence="3 4">
    <name type="scientific">Ciona savignyi</name>
    <name type="common">Pacific transparent sea squirt</name>
    <dbReference type="NCBI Taxonomy" id="51511"/>
    <lineage>
        <taxon>Eukaryota</taxon>
        <taxon>Metazoa</taxon>
        <taxon>Chordata</taxon>
        <taxon>Tunicata</taxon>
        <taxon>Ascidiacea</taxon>
        <taxon>Phlebobranchia</taxon>
        <taxon>Cionidae</taxon>
        <taxon>Ciona</taxon>
    </lineage>
</organism>
<feature type="transmembrane region" description="Helical" evidence="2">
    <location>
        <begin position="146"/>
        <end position="162"/>
    </location>
</feature>
<dbReference type="GeneTree" id="ENSGT00390000012076"/>
<keyword evidence="2" id="KW-0812">Transmembrane</keyword>
<keyword evidence="4" id="KW-1185">Reference proteome</keyword>
<dbReference type="InParanoid" id="H2Z185"/>
<proteinExistence type="predicted"/>
<feature type="transmembrane region" description="Helical" evidence="2">
    <location>
        <begin position="99"/>
        <end position="117"/>
    </location>
</feature>
<feature type="compositionally biased region" description="Basic and acidic residues" evidence="1">
    <location>
        <begin position="276"/>
        <end position="286"/>
    </location>
</feature>
<protein>
    <submittedName>
        <fullName evidence="3">Uncharacterized protein</fullName>
    </submittedName>
</protein>
<reference evidence="3" key="3">
    <citation type="submission" date="2025-09" db="UniProtKB">
        <authorList>
            <consortium name="Ensembl"/>
        </authorList>
    </citation>
    <scope>IDENTIFICATION</scope>
</reference>
<feature type="region of interest" description="Disordered" evidence="1">
    <location>
        <begin position="171"/>
        <end position="197"/>
    </location>
</feature>